<dbReference type="Gene3D" id="3.20.20.60">
    <property type="entry name" value="Phosphoenolpyruvate-binding domains"/>
    <property type="match status" value="1"/>
</dbReference>
<organism evidence="5">
    <name type="scientific">uncultured delta proteobacterium</name>
    <dbReference type="NCBI Taxonomy" id="34034"/>
    <lineage>
        <taxon>Bacteria</taxon>
        <taxon>Deltaproteobacteria</taxon>
        <taxon>environmental samples</taxon>
    </lineage>
</organism>
<proteinExistence type="inferred from homology"/>
<evidence type="ECO:0000256" key="3">
    <source>
        <dbReference type="ARBA" id="ARBA00023239"/>
    </source>
</evidence>
<dbReference type="EMBL" id="FLUQ01000002">
    <property type="protein sequence ID" value="SBW05292.1"/>
    <property type="molecule type" value="Genomic_DNA"/>
</dbReference>
<dbReference type="AlphaFoldDB" id="A0A212K0Y4"/>
<evidence type="ECO:0000256" key="2">
    <source>
        <dbReference type="ARBA" id="ARBA00022723"/>
    </source>
</evidence>
<dbReference type="GO" id="GO:0005737">
    <property type="term" value="C:cytoplasm"/>
    <property type="evidence" value="ECO:0007669"/>
    <property type="project" value="TreeGrafter"/>
</dbReference>
<dbReference type="GO" id="GO:0046872">
    <property type="term" value="F:metal ion binding"/>
    <property type="evidence" value="ECO:0007669"/>
    <property type="project" value="UniProtKB-KW"/>
</dbReference>
<evidence type="ECO:0000259" key="4">
    <source>
        <dbReference type="Pfam" id="PF03328"/>
    </source>
</evidence>
<sequence>MKNYSLKKDILAGKRLAGIWAQAPCEEIVEVIGYSGYDFAVVDMEHGCIGLETAERMVRASDAVNLPVFVRVLDNQPTMIMKALETGAAGVVVPNVCSVADAEKAVKAAKYAPHGTRGACPFVRSANHNTIPTAEMIAQDGAIIVCLLIEGTQAFADFDAILTIPGADCIMLGPVDLSFSLGVGGRLDHPKVKEAIAMMAKKGKDAGKPVIANIFHPDGAEIRKQAAELYGMGVNAIICNTDKTALIAGMLAFTEALRQAAK</sequence>
<name>A0A212K0Y4_9DELT</name>
<protein>
    <submittedName>
        <fullName evidence="5">Putative aldolase</fullName>
    </submittedName>
</protein>
<dbReference type="InterPro" id="IPR005000">
    <property type="entry name" value="Aldolase/citrate-lyase_domain"/>
</dbReference>
<accession>A0A212K0Y4</accession>
<dbReference type="InterPro" id="IPR040442">
    <property type="entry name" value="Pyrv_kinase-like_dom_sf"/>
</dbReference>
<dbReference type="Pfam" id="PF03328">
    <property type="entry name" value="HpcH_HpaI"/>
    <property type="match status" value="1"/>
</dbReference>
<reference evidence="5" key="1">
    <citation type="submission" date="2016-04" db="EMBL/GenBank/DDBJ databases">
        <authorList>
            <person name="Evans L.H."/>
            <person name="Alamgir A."/>
            <person name="Owens N."/>
            <person name="Weber N.D."/>
            <person name="Virtaneva K."/>
            <person name="Barbian K."/>
            <person name="Babar A."/>
            <person name="Rosenke K."/>
        </authorList>
    </citation>
    <scope>NUCLEOTIDE SEQUENCE</scope>
    <source>
        <strain evidence="5">86</strain>
    </source>
</reference>
<gene>
    <name evidence="5" type="ORF">KL86DPRO_20462</name>
</gene>
<keyword evidence="2" id="KW-0479">Metal-binding</keyword>
<dbReference type="PANTHER" id="PTHR30502">
    <property type="entry name" value="2-KETO-3-DEOXY-L-RHAMNONATE ALDOLASE"/>
    <property type="match status" value="1"/>
</dbReference>
<comment type="similarity">
    <text evidence="1">Belongs to the HpcH/HpaI aldolase family.</text>
</comment>
<dbReference type="SUPFAM" id="SSF51621">
    <property type="entry name" value="Phosphoenolpyruvate/pyruvate domain"/>
    <property type="match status" value="1"/>
</dbReference>
<evidence type="ECO:0000313" key="5">
    <source>
        <dbReference type="EMBL" id="SBW05292.1"/>
    </source>
</evidence>
<feature type="domain" description="HpcH/HpaI aldolase/citrate lyase" evidence="4">
    <location>
        <begin position="18"/>
        <end position="236"/>
    </location>
</feature>
<dbReference type="InterPro" id="IPR050251">
    <property type="entry name" value="HpcH-HpaI_aldolase"/>
</dbReference>
<evidence type="ECO:0000256" key="1">
    <source>
        <dbReference type="ARBA" id="ARBA00005568"/>
    </source>
</evidence>
<dbReference type="PANTHER" id="PTHR30502:SF0">
    <property type="entry name" value="PHOSPHOENOLPYRUVATE CARBOXYLASE FAMILY PROTEIN"/>
    <property type="match status" value="1"/>
</dbReference>
<keyword evidence="3" id="KW-0456">Lyase</keyword>
<dbReference type="InterPro" id="IPR015813">
    <property type="entry name" value="Pyrv/PenolPyrv_kinase-like_dom"/>
</dbReference>
<dbReference type="GO" id="GO:0016832">
    <property type="term" value="F:aldehyde-lyase activity"/>
    <property type="evidence" value="ECO:0007669"/>
    <property type="project" value="TreeGrafter"/>
</dbReference>